<organism evidence="1 2">
    <name type="scientific">Malus domestica</name>
    <name type="common">Apple</name>
    <name type="synonym">Pyrus malus</name>
    <dbReference type="NCBI Taxonomy" id="3750"/>
    <lineage>
        <taxon>Eukaryota</taxon>
        <taxon>Viridiplantae</taxon>
        <taxon>Streptophyta</taxon>
        <taxon>Embryophyta</taxon>
        <taxon>Tracheophyta</taxon>
        <taxon>Spermatophyta</taxon>
        <taxon>Magnoliopsida</taxon>
        <taxon>eudicotyledons</taxon>
        <taxon>Gunneridae</taxon>
        <taxon>Pentapetalae</taxon>
        <taxon>rosids</taxon>
        <taxon>fabids</taxon>
        <taxon>Rosales</taxon>
        <taxon>Rosaceae</taxon>
        <taxon>Amygdaloideae</taxon>
        <taxon>Maleae</taxon>
        <taxon>Malus</taxon>
    </lineage>
</organism>
<dbReference type="EMBL" id="RDQH01000336">
    <property type="protein sequence ID" value="RXH85722.1"/>
    <property type="molecule type" value="Genomic_DNA"/>
</dbReference>
<dbReference type="AlphaFoldDB" id="A0A498IV15"/>
<accession>A0A498IV15</accession>
<evidence type="ECO:0000313" key="1">
    <source>
        <dbReference type="EMBL" id="RXH85722.1"/>
    </source>
</evidence>
<comment type="caution">
    <text evidence="1">The sequence shown here is derived from an EMBL/GenBank/DDBJ whole genome shotgun (WGS) entry which is preliminary data.</text>
</comment>
<gene>
    <name evidence="1" type="ORF">DVH24_009543</name>
</gene>
<keyword evidence="2" id="KW-1185">Reference proteome</keyword>
<reference evidence="1 2" key="1">
    <citation type="submission" date="2018-10" db="EMBL/GenBank/DDBJ databases">
        <title>A high-quality apple genome assembly.</title>
        <authorList>
            <person name="Hu J."/>
        </authorList>
    </citation>
    <scope>NUCLEOTIDE SEQUENCE [LARGE SCALE GENOMIC DNA]</scope>
    <source>
        <strain evidence="2">cv. HFTH1</strain>
        <tissue evidence="1">Young leaf</tissue>
    </source>
</reference>
<evidence type="ECO:0000313" key="2">
    <source>
        <dbReference type="Proteomes" id="UP000290289"/>
    </source>
</evidence>
<name>A0A498IV15_MALDO</name>
<protein>
    <submittedName>
        <fullName evidence="1">Uncharacterized protein</fullName>
    </submittedName>
</protein>
<dbReference type="Proteomes" id="UP000290289">
    <property type="component" value="Chromosome 10"/>
</dbReference>
<proteinExistence type="predicted"/>
<sequence length="76" mass="8608">MPLSTRTRTLTNECAPVERIEATVHKTLGCLQEFDGGEAQKSRIGITVEPRCRRCLIWTRQPDPQLEELKSEPNAT</sequence>